<proteinExistence type="predicted"/>
<dbReference type="EMBL" id="CAJOBJ010351729">
    <property type="protein sequence ID" value="CAF5209155.1"/>
    <property type="molecule type" value="Genomic_DNA"/>
</dbReference>
<protein>
    <submittedName>
        <fullName evidence="1">Uncharacterized protein</fullName>
    </submittedName>
</protein>
<dbReference type="AlphaFoldDB" id="A0A8S3FPR3"/>
<accession>A0A8S3FPR3</accession>
<evidence type="ECO:0000313" key="1">
    <source>
        <dbReference type="EMBL" id="CAF5134584.1"/>
    </source>
</evidence>
<gene>
    <name evidence="1" type="ORF">BYL167_LOCUS69095</name>
    <name evidence="2" type="ORF">GIL414_LOCUS79187</name>
</gene>
<dbReference type="EMBL" id="CAJOBH010249461">
    <property type="protein sequence ID" value="CAF5134584.1"/>
    <property type="molecule type" value="Genomic_DNA"/>
</dbReference>
<evidence type="ECO:0000313" key="3">
    <source>
        <dbReference type="Proteomes" id="UP000681967"/>
    </source>
</evidence>
<feature type="non-terminal residue" evidence="1">
    <location>
        <position position="1"/>
    </location>
</feature>
<organism evidence="1 3">
    <name type="scientific">Rotaria magnacalcarata</name>
    <dbReference type="NCBI Taxonomy" id="392030"/>
    <lineage>
        <taxon>Eukaryota</taxon>
        <taxon>Metazoa</taxon>
        <taxon>Spiralia</taxon>
        <taxon>Gnathifera</taxon>
        <taxon>Rotifera</taxon>
        <taxon>Eurotatoria</taxon>
        <taxon>Bdelloidea</taxon>
        <taxon>Philodinida</taxon>
        <taxon>Philodinidae</taxon>
        <taxon>Rotaria</taxon>
    </lineage>
</organism>
<dbReference type="Proteomes" id="UP000681967">
    <property type="component" value="Unassembled WGS sequence"/>
</dbReference>
<comment type="caution">
    <text evidence="1">The sequence shown here is derived from an EMBL/GenBank/DDBJ whole genome shotgun (WGS) entry which is preliminary data.</text>
</comment>
<reference evidence="1" key="1">
    <citation type="submission" date="2021-02" db="EMBL/GenBank/DDBJ databases">
        <authorList>
            <person name="Nowell W R."/>
        </authorList>
    </citation>
    <scope>NUCLEOTIDE SEQUENCE</scope>
</reference>
<sequence>PPPPPTTTTTTIPDTDLDEIEFTYRALQTTVNILSSSLESL</sequence>
<dbReference type="Proteomes" id="UP000681720">
    <property type="component" value="Unassembled WGS sequence"/>
</dbReference>
<evidence type="ECO:0000313" key="2">
    <source>
        <dbReference type="EMBL" id="CAF5209155.1"/>
    </source>
</evidence>
<name>A0A8S3FPR3_9BILA</name>